<dbReference type="SMART" id="SM00382">
    <property type="entry name" value="AAA"/>
    <property type="match status" value="1"/>
</dbReference>
<dbReference type="InterPro" id="IPR003439">
    <property type="entry name" value="ABC_transporter-like_ATP-bd"/>
</dbReference>
<keyword evidence="2" id="KW-0067">ATP-binding</keyword>
<evidence type="ECO:0000259" key="3">
    <source>
        <dbReference type="PROSITE" id="PS50893"/>
    </source>
</evidence>
<accession>A0A1J5PK04</accession>
<protein>
    <submittedName>
        <fullName evidence="4">Putative ATP-dependent transporter SufC</fullName>
    </submittedName>
</protein>
<dbReference type="Gene3D" id="3.40.50.300">
    <property type="entry name" value="P-loop containing nucleotide triphosphate hydrolases"/>
    <property type="match status" value="1"/>
</dbReference>
<dbReference type="NCBIfam" id="TIGR01978">
    <property type="entry name" value="sufC"/>
    <property type="match status" value="1"/>
</dbReference>
<evidence type="ECO:0000313" key="4">
    <source>
        <dbReference type="EMBL" id="OIQ71128.1"/>
    </source>
</evidence>
<dbReference type="InterPro" id="IPR010230">
    <property type="entry name" value="FeS-cluster_ATPase_SufC"/>
</dbReference>
<dbReference type="CDD" id="cd03217">
    <property type="entry name" value="ABC_FeS_Assembly"/>
    <property type="match status" value="1"/>
</dbReference>
<evidence type="ECO:0000256" key="2">
    <source>
        <dbReference type="ARBA" id="ARBA00022840"/>
    </source>
</evidence>
<proteinExistence type="predicted"/>
<sequence>MTSPLLQLRNLRATIGEHAILQGVDLDIRPGQVHAIMGPNGAGKSTLASALAGRPDIAMTADAALLGDQPLLELAPEERARMGLFLAFQYPVELPGVHNLLLLRSALNARRRHQGLPEVDSYEFLKSARATAKTLGLGEELLQRNVNDGFSGGEKKRNEVLQLAVLEPRLAILDEIDSGLDIDALKQVAAALQRLRDGQRSLLLVTHYRRLLDLVPPDVVHVMVGGRIVASGGIELAERLEQQGYEWATQAEAAEA</sequence>
<name>A0A1J5PK04_9ZZZZ</name>
<dbReference type="GO" id="GO:0016887">
    <property type="term" value="F:ATP hydrolysis activity"/>
    <property type="evidence" value="ECO:0007669"/>
    <property type="project" value="InterPro"/>
</dbReference>
<dbReference type="PROSITE" id="PS50893">
    <property type="entry name" value="ABC_TRANSPORTER_2"/>
    <property type="match status" value="1"/>
</dbReference>
<dbReference type="InterPro" id="IPR017871">
    <property type="entry name" value="ABC_transporter-like_CS"/>
</dbReference>
<comment type="caution">
    <text evidence="4">The sequence shown here is derived from an EMBL/GenBank/DDBJ whole genome shotgun (WGS) entry which is preliminary data.</text>
</comment>
<evidence type="ECO:0000256" key="1">
    <source>
        <dbReference type="ARBA" id="ARBA00022741"/>
    </source>
</evidence>
<feature type="domain" description="ABC transporter" evidence="3">
    <location>
        <begin position="6"/>
        <end position="250"/>
    </location>
</feature>
<dbReference type="GO" id="GO:0005524">
    <property type="term" value="F:ATP binding"/>
    <property type="evidence" value="ECO:0007669"/>
    <property type="project" value="UniProtKB-KW"/>
</dbReference>
<dbReference type="InterPro" id="IPR003593">
    <property type="entry name" value="AAA+_ATPase"/>
</dbReference>
<gene>
    <name evidence="4" type="primary">sufC_5</name>
    <name evidence="4" type="ORF">GALL_472560</name>
</gene>
<dbReference type="PROSITE" id="PS00211">
    <property type="entry name" value="ABC_TRANSPORTER_1"/>
    <property type="match status" value="1"/>
</dbReference>
<keyword evidence="1" id="KW-0547">Nucleotide-binding</keyword>
<reference evidence="4" key="1">
    <citation type="submission" date="2016-10" db="EMBL/GenBank/DDBJ databases">
        <title>Sequence of Gallionella enrichment culture.</title>
        <authorList>
            <person name="Poehlein A."/>
            <person name="Muehling M."/>
            <person name="Daniel R."/>
        </authorList>
    </citation>
    <scope>NUCLEOTIDE SEQUENCE</scope>
</reference>
<dbReference type="Pfam" id="PF00005">
    <property type="entry name" value="ABC_tran"/>
    <property type="match status" value="1"/>
</dbReference>
<dbReference type="EMBL" id="MLJW01003868">
    <property type="protein sequence ID" value="OIQ71128.1"/>
    <property type="molecule type" value="Genomic_DNA"/>
</dbReference>
<dbReference type="InterPro" id="IPR027417">
    <property type="entry name" value="P-loop_NTPase"/>
</dbReference>
<dbReference type="PANTHER" id="PTHR43204:SF1">
    <property type="entry name" value="ABC TRANSPORTER I FAMILY MEMBER 6, CHLOROPLASTIC"/>
    <property type="match status" value="1"/>
</dbReference>
<organism evidence="4">
    <name type="scientific">mine drainage metagenome</name>
    <dbReference type="NCBI Taxonomy" id="410659"/>
    <lineage>
        <taxon>unclassified sequences</taxon>
        <taxon>metagenomes</taxon>
        <taxon>ecological metagenomes</taxon>
    </lineage>
</organism>
<dbReference type="SUPFAM" id="SSF52540">
    <property type="entry name" value="P-loop containing nucleoside triphosphate hydrolases"/>
    <property type="match status" value="1"/>
</dbReference>
<dbReference type="PANTHER" id="PTHR43204">
    <property type="entry name" value="ABC TRANSPORTER I FAMILY MEMBER 6, CHLOROPLASTIC"/>
    <property type="match status" value="1"/>
</dbReference>
<dbReference type="AlphaFoldDB" id="A0A1J5PK04"/>